<dbReference type="SUPFAM" id="SSF101874">
    <property type="entry name" value="YceI-like"/>
    <property type="match status" value="1"/>
</dbReference>
<evidence type="ECO:0000256" key="1">
    <source>
        <dbReference type="ARBA" id="ARBA00008812"/>
    </source>
</evidence>
<dbReference type="PANTHER" id="PTHR34406:SF1">
    <property type="entry name" value="PROTEIN YCEI"/>
    <property type="match status" value="1"/>
</dbReference>
<evidence type="ECO:0000313" key="3">
    <source>
        <dbReference type="EMBL" id="MFC7618385.1"/>
    </source>
</evidence>
<keyword evidence="4" id="KW-1185">Reference proteome</keyword>
<comment type="caution">
    <text evidence="3">The sequence shown here is derived from an EMBL/GenBank/DDBJ whole genome shotgun (WGS) entry which is preliminary data.</text>
</comment>
<sequence length="146" mass="15090">MSAAVELVAGTFRLVPSRSAVTFSVKHLFGLGTVSGAVPVVSGVVEVSDGAARISAVLDAAAIDTGNKRRDKDLRSPKFLATEEFPTWEFTGAYSGVTIAGTLTAHGQPAACHLAVQRVERTGDRVDVVATTTVDRRAHGVTAAAA</sequence>
<evidence type="ECO:0000313" key="4">
    <source>
        <dbReference type="Proteomes" id="UP001596512"/>
    </source>
</evidence>
<dbReference type="SMART" id="SM00867">
    <property type="entry name" value="YceI"/>
    <property type="match status" value="1"/>
</dbReference>
<accession>A0ABW2U0B9</accession>
<dbReference type="PANTHER" id="PTHR34406">
    <property type="entry name" value="PROTEIN YCEI"/>
    <property type="match status" value="1"/>
</dbReference>
<dbReference type="Gene3D" id="2.40.128.110">
    <property type="entry name" value="Lipid/polyisoprenoid-binding, YceI-like"/>
    <property type="match status" value="1"/>
</dbReference>
<reference evidence="4" key="1">
    <citation type="journal article" date="2019" name="Int. J. Syst. Evol. Microbiol.">
        <title>The Global Catalogue of Microorganisms (GCM) 10K type strain sequencing project: providing services to taxonomists for standard genome sequencing and annotation.</title>
        <authorList>
            <consortium name="The Broad Institute Genomics Platform"/>
            <consortium name="The Broad Institute Genome Sequencing Center for Infectious Disease"/>
            <person name="Wu L."/>
            <person name="Ma J."/>
        </authorList>
    </citation>
    <scope>NUCLEOTIDE SEQUENCE [LARGE SCALE GENOMIC DNA]</scope>
    <source>
        <strain evidence="4">JCM 17695</strain>
    </source>
</reference>
<proteinExistence type="inferred from homology"/>
<dbReference type="Proteomes" id="UP001596512">
    <property type="component" value="Unassembled WGS sequence"/>
</dbReference>
<dbReference type="InterPro" id="IPR007372">
    <property type="entry name" value="Lipid/polyisoprenoid-bd_YceI"/>
</dbReference>
<comment type="similarity">
    <text evidence="1">Belongs to the UPF0312 family.</text>
</comment>
<evidence type="ECO:0000259" key="2">
    <source>
        <dbReference type="SMART" id="SM00867"/>
    </source>
</evidence>
<name>A0ABW2U0B9_9PSEU</name>
<gene>
    <name evidence="3" type="ORF">ACFQV2_38495</name>
</gene>
<dbReference type="EMBL" id="JBHTEY010000004">
    <property type="protein sequence ID" value="MFC7618385.1"/>
    <property type="molecule type" value="Genomic_DNA"/>
</dbReference>
<dbReference type="InterPro" id="IPR036761">
    <property type="entry name" value="TTHA0802/YceI-like_sf"/>
</dbReference>
<protein>
    <submittedName>
        <fullName evidence="3">YceI family protein</fullName>
    </submittedName>
</protein>
<dbReference type="Pfam" id="PF04264">
    <property type="entry name" value="YceI"/>
    <property type="match status" value="1"/>
</dbReference>
<feature type="domain" description="Lipid/polyisoprenoid-binding YceI-like" evidence="2">
    <location>
        <begin position="11"/>
        <end position="146"/>
    </location>
</feature>
<organism evidence="3 4">
    <name type="scientific">Actinokineospora soli</name>
    <dbReference type="NCBI Taxonomy" id="1048753"/>
    <lineage>
        <taxon>Bacteria</taxon>
        <taxon>Bacillati</taxon>
        <taxon>Actinomycetota</taxon>
        <taxon>Actinomycetes</taxon>
        <taxon>Pseudonocardiales</taxon>
        <taxon>Pseudonocardiaceae</taxon>
        <taxon>Actinokineospora</taxon>
    </lineage>
</organism>